<accession>A0A2N5W8T1</accession>
<keyword evidence="2" id="KW-1185">Reference proteome</keyword>
<organism evidence="1 2">
    <name type="scientific">Puccinia coronata f. sp. avenae</name>
    <dbReference type="NCBI Taxonomy" id="200324"/>
    <lineage>
        <taxon>Eukaryota</taxon>
        <taxon>Fungi</taxon>
        <taxon>Dikarya</taxon>
        <taxon>Basidiomycota</taxon>
        <taxon>Pucciniomycotina</taxon>
        <taxon>Pucciniomycetes</taxon>
        <taxon>Pucciniales</taxon>
        <taxon>Pucciniaceae</taxon>
        <taxon>Puccinia</taxon>
    </lineage>
</organism>
<name>A0A2N5W8T1_9BASI</name>
<evidence type="ECO:0000313" key="1">
    <source>
        <dbReference type="EMBL" id="PLW58651.1"/>
    </source>
</evidence>
<dbReference type="Proteomes" id="UP000235388">
    <property type="component" value="Unassembled WGS sequence"/>
</dbReference>
<proteinExistence type="predicted"/>
<dbReference type="EMBL" id="PGCJ01000002">
    <property type="protein sequence ID" value="PLW58651.1"/>
    <property type="molecule type" value="Genomic_DNA"/>
</dbReference>
<protein>
    <submittedName>
        <fullName evidence="1">Uncharacterized protein</fullName>
    </submittedName>
</protein>
<reference evidence="1 2" key="1">
    <citation type="submission" date="2017-11" db="EMBL/GenBank/DDBJ databases">
        <title>De novo assembly and phasing of dikaryotic genomes from two isolates of Puccinia coronata f. sp. avenae, the causal agent of oat crown rust.</title>
        <authorList>
            <person name="Miller M.E."/>
            <person name="Zhang Y."/>
            <person name="Omidvar V."/>
            <person name="Sperschneider J."/>
            <person name="Schwessinger B."/>
            <person name="Raley C."/>
            <person name="Palmer J.M."/>
            <person name="Garnica D."/>
            <person name="Upadhyaya N."/>
            <person name="Rathjen J."/>
            <person name="Taylor J.M."/>
            <person name="Park R.F."/>
            <person name="Dodds P.N."/>
            <person name="Hirsch C.D."/>
            <person name="Kianian S.F."/>
            <person name="Figueroa M."/>
        </authorList>
    </citation>
    <scope>NUCLEOTIDE SEQUENCE [LARGE SCALE GENOMIC DNA]</scope>
    <source>
        <strain evidence="1">12NC29</strain>
    </source>
</reference>
<comment type="caution">
    <text evidence="1">The sequence shown here is derived from an EMBL/GenBank/DDBJ whole genome shotgun (WGS) entry which is preliminary data.</text>
</comment>
<evidence type="ECO:0000313" key="2">
    <source>
        <dbReference type="Proteomes" id="UP000235388"/>
    </source>
</evidence>
<sequence>MAKSTRMAVPRTYQRVLSYGGPEPTLAPIPLHGLQYDRTLIRGLVQPYPYKGHILIRVSV</sequence>
<dbReference type="AlphaFoldDB" id="A0A2N5W8T1"/>
<gene>
    <name evidence="1" type="ORF">PCANC_00172</name>
</gene>